<evidence type="ECO:0000313" key="3">
    <source>
        <dbReference type="Proteomes" id="UP001363151"/>
    </source>
</evidence>
<sequence>MRFRPRTSPYALAEAGSDAEAAVSGKRRANAGDVAKRAKLASVMSANGRQRRGGRNRRSGDRPRPATDENGSPNTVRADVAGEPKPPQLPRPYVVEPAHGAEATCSLLLLHGFACSGRSCAESWLPQLEQMGDGTRQSAARVFERARAKISCYGPDKPTEAAWHDYFSDHGGAEGRPEIEEDIDLHDLAESRRLGGCTALDAATTHAKCVGGVFCSFGQLYSATPVSSSNKQLKVVVWHGSRDATIAPSLCLRSLSRLLDRGYKKLTLHAEDGLGHCENSGDRGLRAAKALKNWGFVSRDKPRRVSHAAAPPPAKPELVEAPKKAAAPKAARRGGRARPRAPGLKPAAKPASPRPAKKTPPGSPKKPAPKPAAPPGLSKAPPRRAAPGAPAPRPAGEEAEGRARAAGPRRAGRRLSKGATRRCKACVSGEPKPPGMAAKPPPQAPVPMDEDSDSELEGYA</sequence>
<feature type="compositionally biased region" description="Basic residues" evidence="1">
    <location>
        <begin position="330"/>
        <end position="339"/>
    </location>
</feature>
<organism evidence="2 3">
    <name type="scientific">Aureococcus anophagefferens</name>
    <name type="common">Harmful bloom alga</name>
    <dbReference type="NCBI Taxonomy" id="44056"/>
    <lineage>
        <taxon>Eukaryota</taxon>
        <taxon>Sar</taxon>
        <taxon>Stramenopiles</taxon>
        <taxon>Ochrophyta</taxon>
        <taxon>Pelagophyceae</taxon>
        <taxon>Pelagomonadales</taxon>
        <taxon>Pelagomonadaceae</taxon>
        <taxon>Aureococcus</taxon>
    </lineage>
</organism>
<reference evidence="2 3" key="1">
    <citation type="submission" date="2024-03" db="EMBL/GenBank/DDBJ databases">
        <title>Aureococcus anophagefferens CCMP1851 and Kratosvirus quantuckense: Draft genome of a second virus-susceptible host strain in the model system.</title>
        <authorList>
            <person name="Chase E."/>
            <person name="Truchon A.R."/>
            <person name="Schepens W."/>
            <person name="Wilhelm S.W."/>
        </authorList>
    </citation>
    <scope>NUCLEOTIDE SEQUENCE [LARGE SCALE GENOMIC DNA]</scope>
    <source>
        <strain evidence="2 3">CCMP1851</strain>
    </source>
</reference>
<dbReference type="InterPro" id="IPR029058">
    <property type="entry name" value="AB_hydrolase_fold"/>
</dbReference>
<protein>
    <recommendedName>
        <fullName evidence="4">Phospholipase/carboxylesterase/thioesterase domain-containing protein</fullName>
    </recommendedName>
</protein>
<gene>
    <name evidence="2" type="ORF">SO694_00157014</name>
</gene>
<keyword evidence="3" id="KW-1185">Reference proteome</keyword>
<feature type="region of interest" description="Disordered" evidence="1">
    <location>
        <begin position="1"/>
        <end position="91"/>
    </location>
</feature>
<proteinExistence type="predicted"/>
<feature type="compositionally biased region" description="Acidic residues" evidence="1">
    <location>
        <begin position="448"/>
        <end position="460"/>
    </location>
</feature>
<dbReference type="Gene3D" id="3.40.50.1820">
    <property type="entry name" value="alpha/beta hydrolase"/>
    <property type="match status" value="1"/>
</dbReference>
<feature type="compositionally biased region" description="Pro residues" evidence="1">
    <location>
        <begin position="361"/>
        <end position="374"/>
    </location>
</feature>
<dbReference type="PANTHER" id="PTHR48125:SF10">
    <property type="entry name" value="OS12G0136300 PROTEIN"/>
    <property type="match status" value="1"/>
</dbReference>
<feature type="region of interest" description="Disordered" evidence="1">
    <location>
        <begin position="302"/>
        <end position="460"/>
    </location>
</feature>
<comment type="caution">
    <text evidence="2">The sequence shown here is derived from an EMBL/GenBank/DDBJ whole genome shotgun (WGS) entry which is preliminary data.</text>
</comment>
<feature type="compositionally biased region" description="Basic residues" evidence="1">
    <location>
        <begin position="410"/>
        <end position="424"/>
    </location>
</feature>
<dbReference type="SUPFAM" id="SSF53474">
    <property type="entry name" value="alpha/beta-Hydrolases"/>
    <property type="match status" value="1"/>
</dbReference>
<dbReference type="Proteomes" id="UP001363151">
    <property type="component" value="Unassembled WGS sequence"/>
</dbReference>
<dbReference type="EMBL" id="JBBJCI010000149">
    <property type="protein sequence ID" value="KAK7242096.1"/>
    <property type="molecule type" value="Genomic_DNA"/>
</dbReference>
<evidence type="ECO:0000256" key="1">
    <source>
        <dbReference type="SAM" id="MobiDB-lite"/>
    </source>
</evidence>
<feature type="compositionally biased region" description="Low complexity" evidence="1">
    <location>
        <begin position="375"/>
        <end position="388"/>
    </location>
</feature>
<evidence type="ECO:0008006" key="4">
    <source>
        <dbReference type="Google" id="ProtNLM"/>
    </source>
</evidence>
<feature type="compositionally biased region" description="Basic and acidic residues" evidence="1">
    <location>
        <begin position="58"/>
        <end position="67"/>
    </location>
</feature>
<feature type="compositionally biased region" description="Low complexity" evidence="1">
    <location>
        <begin position="340"/>
        <end position="351"/>
    </location>
</feature>
<dbReference type="PANTHER" id="PTHR48125">
    <property type="entry name" value="LP07818P1"/>
    <property type="match status" value="1"/>
</dbReference>
<accession>A0ABR1G116</accession>
<feature type="compositionally biased region" description="Low complexity" evidence="1">
    <location>
        <begin position="11"/>
        <end position="24"/>
    </location>
</feature>
<evidence type="ECO:0000313" key="2">
    <source>
        <dbReference type="EMBL" id="KAK7242096.1"/>
    </source>
</evidence>
<name>A0ABR1G116_AURAN</name>
<feature type="compositionally biased region" description="Pro residues" evidence="1">
    <location>
        <begin position="431"/>
        <end position="445"/>
    </location>
</feature>